<accession>A0ABN2IWZ0</accession>
<keyword evidence="9" id="KW-1185">Reference proteome</keyword>
<dbReference type="RefSeq" id="WP_163568914.1">
    <property type="nucleotide sequence ID" value="NZ_BAAANY010000038.1"/>
</dbReference>
<comment type="caution">
    <text evidence="8">The sequence shown here is derived from an EMBL/GenBank/DDBJ whole genome shotgun (WGS) entry which is preliminary data.</text>
</comment>
<dbReference type="EMBL" id="BAAANY010000038">
    <property type="protein sequence ID" value="GAA1713444.1"/>
    <property type="molecule type" value="Genomic_DNA"/>
</dbReference>
<dbReference type="PANTHER" id="PTHR48111">
    <property type="entry name" value="REGULATOR OF RPOS"/>
    <property type="match status" value="1"/>
</dbReference>
<evidence type="ECO:0000256" key="5">
    <source>
        <dbReference type="PROSITE-ProRule" id="PRU01091"/>
    </source>
</evidence>
<gene>
    <name evidence="8" type="ORF">GCM10009765_73200</name>
</gene>
<dbReference type="Gene3D" id="3.40.50.2300">
    <property type="match status" value="1"/>
</dbReference>
<dbReference type="SUPFAM" id="SSF46894">
    <property type="entry name" value="C-terminal effector domain of the bipartite response regulators"/>
    <property type="match status" value="1"/>
</dbReference>
<evidence type="ECO:0000313" key="9">
    <source>
        <dbReference type="Proteomes" id="UP001500618"/>
    </source>
</evidence>
<dbReference type="InterPro" id="IPR001867">
    <property type="entry name" value="OmpR/PhoB-type_DNA-bd"/>
</dbReference>
<dbReference type="PROSITE" id="PS51755">
    <property type="entry name" value="OMPR_PHOB"/>
    <property type="match status" value="1"/>
</dbReference>
<evidence type="ECO:0000256" key="4">
    <source>
        <dbReference type="PROSITE-ProRule" id="PRU00169"/>
    </source>
</evidence>
<feature type="domain" description="Response regulatory" evidence="6">
    <location>
        <begin position="4"/>
        <end position="118"/>
    </location>
</feature>
<proteinExistence type="predicted"/>
<dbReference type="InterPro" id="IPR011006">
    <property type="entry name" value="CheY-like_superfamily"/>
</dbReference>
<keyword evidence="2" id="KW-0902">Two-component regulatory system</keyword>
<dbReference type="Proteomes" id="UP001500618">
    <property type="component" value="Unassembled WGS sequence"/>
</dbReference>
<dbReference type="PROSITE" id="PS50110">
    <property type="entry name" value="RESPONSE_REGULATORY"/>
    <property type="match status" value="1"/>
</dbReference>
<sequence length="236" mass="25956">MQGGLLVVEDDQVIGDTLVRSLTAHGHRVDWAVTAAEALDAVRTTEYALILLDLGLPDLDGVEVARRVRALRPACVIVMLTARQDEIDVVLGLEAGADDYLPKPFRLAELLARVRAHLRRGPATRPDERLPDRVQVGALTVDTAARRCLVGLTEVLLRAREYDVLARLVFSVGEAVSRETLMNDVWDENWFGSTKTLDVHIAAVRRRLADAGVRAGVSPPTISTLRGHGYRLEKTE</sequence>
<feature type="modified residue" description="4-aspartylphosphate" evidence="4">
    <location>
        <position position="53"/>
    </location>
</feature>
<dbReference type="SMART" id="SM00448">
    <property type="entry name" value="REC"/>
    <property type="match status" value="1"/>
</dbReference>
<dbReference type="Gene3D" id="1.10.10.10">
    <property type="entry name" value="Winged helix-like DNA-binding domain superfamily/Winged helix DNA-binding domain"/>
    <property type="match status" value="1"/>
</dbReference>
<reference evidence="8 9" key="1">
    <citation type="journal article" date="2019" name="Int. J. Syst. Evol. Microbiol.">
        <title>The Global Catalogue of Microorganisms (GCM) 10K type strain sequencing project: providing services to taxonomists for standard genome sequencing and annotation.</title>
        <authorList>
            <consortium name="The Broad Institute Genomics Platform"/>
            <consortium name="The Broad Institute Genome Sequencing Center for Infectious Disease"/>
            <person name="Wu L."/>
            <person name="Ma J."/>
        </authorList>
    </citation>
    <scope>NUCLEOTIDE SEQUENCE [LARGE SCALE GENOMIC DNA]</scope>
    <source>
        <strain evidence="8 9">JCM 14718</strain>
    </source>
</reference>
<keyword evidence="3 5" id="KW-0238">DNA-binding</keyword>
<dbReference type="SMART" id="SM00862">
    <property type="entry name" value="Trans_reg_C"/>
    <property type="match status" value="1"/>
</dbReference>
<dbReference type="Pfam" id="PF00486">
    <property type="entry name" value="Trans_reg_C"/>
    <property type="match status" value="1"/>
</dbReference>
<dbReference type="CDD" id="cd00383">
    <property type="entry name" value="trans_reg_C"/>
    <property type="match status" value="1"/>
</dbReference>
<dbReference type="InterPro" id="IPR016032">
    <property type="entry name" value="Sig_transdc_resp-reg_C-effctor"/>
</dbReference>
<dbReference type="InterPro" id="IPR001789">
    <property type="entry name" value="Sig_transdc_resp-reg_receiver"/>
</dbReference>
<keyword evidence="1 4" id="KW-0597">Phosphoprotein</keyword>
<evidence type="ECO:0000313" key="8">
    <source>
        <dbReference type="EMBL" id="GAA1713444.1"/>
    </source>
</evidence>
<evidence type="ECO:0000259" key="6">
    <source>
        <dbReference type="PROSITE" id="PS50110"/>
    </source>
</evidence>
<feature type="DNA-binding region" description="OmpR/PhoB-type" evidence="5">
    <location>
        <begin position="131"/>
        <end position="234"/>
    </location>
</feature>
<dbReference type="InterPro" id="IPR036388">
    <property type="entry name" value="WH-like_DNA-bd_sf"/>
</dbReference>
<evidence type="ECO:0000256" key="3">
    <source>
        <dbReference type="ARBA" id="ARBA00023125"/>
    </source>
</evidence>
<name>A0ABN2IWZ0_9ACTN</name>
<dbReference type="Gene3D" id="6.10.250.690">
    <property type="match status" value="1"/>
</dbReference>
<evidence type="ECO:0000256" key="2">
    <source>
        <dbReference type="ARBA" id="ARBA00023012"/>
    </source>
</evidence>
<dbReference type="Pfam" id="PF00072">
    <property type="entry name" value="Response_reg"/>
    <property type="match status" value="1"/>
</dbReference>
<protein>
    <submittedName>
        <fullName evidence="8">Response regulator transcription factor</fullName>
    </submittedName>
</protein>
<dbReference type="InterPro" id="IPR039420">
    <property type="entry name" value="WalR-like"/>
</dbReference>
<dbReference type="PANTHER" id="PTHR48111:SF40">
    <property type="entry name" value="PHOSPHATE REGULON TRANSCRIPTIONAL REGULATORY PROTEIN PHOB"/>
    <property type="match status" value="1"/>
</dbReference>
<evidence type="ECO:0000256" key="1">
    <source>
        <dbReference type="ARBA" id="ARBA00022553"/>
    </source>
</evidence>
<organism evidence="8 9">
    <name type="scientific">Fodinicola feengrottensis</name>
    <dbReference type="NCBI Taxonomy" id="435914"/>
    <lineage>
        <taxon>Bacteria</taxon>
        <taxon>Bacillati</taxon>
        <taxon>Actinomycetota</taxon>
        <taxon>Actinomycetes</taxon>
        <taxon>Mycobacteriales</taxon>
        <taxon>Fodinicola</taxon>
    </lineage>
</organism>
<evidence type="ECO:0000259" key="7">
    <source>
        <dbReference type="PROSITE" id="PS51755"/>
    </source>
</evidence>
<dbReference type="SUPFAM" id="SSF52172">
    <property type="entry name" value="CheY-like"/>
    <property type="match status" value="1"/>
</dbReference>
<feature type="domain" description="OmpR/PhoB-type" evidence="7">
    <location>
        <begin position="131"/>
        <end position="234"/>
    </location>
</feature>